<comment type="caution">
    <text evidence="1">The sequence shown here is derived from an EMBL/GenBank/DDBJ whole genome shotgun (WGS) entry which is preliminary data.</text>
</comment>
<dbReference type="Gene3D" id="3.40.720.10">
    <property type="entry name" value="Alkaline Phosphatase, subunit A"/>
    <property type="match status" value="1"/>
</dbReference>
<evidence type="ECO:0008006" key="2">
    <source>
        <dbReference type="Google" id="ProtNLM"/>
    </source>
</evidence>
<dbReference type="SUPFAM" id="SSF53649">
    <property type="entry name" value="Alkaline phosphatase-like"/>
    <property type="match status" value="1"/>
</dbReference>
<gene>
    <name evidence="1" type="ORF">S12H4_06836</name>
</gene>
<reference evidence="1" key="1">
    <citation type="journal article" date="2014" name="Front. Microbiol.">
        <title>High frequency of phylogenetically diverse reductive dehalogenase-homologous genes in deep subseafloor sedimentary metagenomes.</title>
        <authorList>
            <person name="Kawai M."/>
            <person name="Futagami T."/>
            <person name="Toyoda A."/>
            <person name="Takaki Y."/>
            <person name="Nishi S."/>
            <person name="Hori S."/>
            <person name="Arai W."/>
            <person name="Tsubouchi T."/>
            <person name="Morono Y."/>
            <person name="Uchiyama I."/>
            <person name="Ito T."/>
            <person name="Fujiyama A."/>
            <person name="Inagaki F."/>
            <person name="Takami H."/>
        </authorList>
    </citation>
    <scope>NUCLEOTIDE SEQUENCE</scope>
    <source>
        <strain evidence="1">Expedition CK06-06</strain>
    </source>
</reference>
<dbReference type="EMBL" id="BARW01002458">
    <property type="protein sequence ID" value="GAI71450.1"/>
    <property type="molecule type" value="Genomic_DNA"/>
</dbReference>
<protein>
    <recommendedName>
        <fullName evidence="2">N-sulphoglucosamine sulphohydrolase C-terminal domain-containing protein</fullName>
    </recommendedName>
</protein>
<organism evidence="1">
    <name type="scientific">marine sediment metagenome</name>
    <dbReference type="NCBI Taxonomy" id="412755"/>
    <lineage>
        <taxon>unclassified sequences</taxon>
        <taxon>metagenomes</taxon>
        <taxon>ecological metagenomes</taxon>
    </lineage>
</organism>
<dbReference type="InterPro" id="IPR017850">
    <property type="entry name" value="Alkaline_phosphatase_core_sf"/>
</dbReference>
<proteinExistence type="predicted"/>
<sequence length="120" mass="14309">SKPLDGVSLLPYLTEEKEGNPHQKIFWRKNFADASRDGDYKLIGLKDFGYRMYNLSNDLGESKDIQDVQQAQYKKMQFDLEQWEEQMNDPLWLESEFWQKRVYNITKNLMENKDPGINKP</sequence>
<accession>X1S7Q1</accession>
<feature type="non-terminal residue" evidence="1">
    <location>
        <position position="1"/>
    </location>
</feature>
<name>X1S7Q1_9ZZZZ</name>
<evidence type="ECO:0000313" key="1">
    <source>
        <dbReference type="EMBL" id="GAI71450.1"/>
    </source>
</evidence>
<dbReference type="AlphaFoldDB" id="X1S7Q1"/>